<evidence type="ECO:0000313" key="1">
    <source>
        <dbReference type="EMBL" id="KAL2069748.1"/>
    </source>
</evidence>
<comment type="caution">
    <text evidence="1">The sequence shown here is derived from an EMBL/GenBank/DDBJ whole genome shotgun (WGS) entry which is preliminary data.</text>
</comment>
<dbReference type="Proteomes" id="UP001595075">
    <property type="component" value="Unassembled WGS sequence"/>
</dbReference>
<name>A0ABR4CIK5_9HELO</name>
<keyword evidence="2" id="KW-1185">Reference proteome</keyword>
<sequence length="106" mass="12172">MFQIRLPYNTAPPNTTLHYTLLGTKNKEHYLLIITRTSKTKKERRIVSHRTHDHILGGSISPTQHRLRTLPLPRSSTIHHPPSTRPLSSNTTHLPQLAYAFFLNST</sequence>
<accession>A0ABR4CIK5</accession>
<protein>
    <submittedName>
        <fullName evidence="1">Uncharacterized protein</fullName>
    </submittedName>
</protein>
<proteinExistence type="predicted"/>
<dbReference type="EMBL" id="JAZHXI010000007">
    <property type="protein sequence ID" value="KAL2069748.1"/>
    <property type="molecule type" value="Genomic_DNA"/>
</dbReference>
<reference evidence="1 2" key="1">
    <citation type="journal article" date="2024" name="Commun. Biol.">
        <title>Comparative genomic analysis of thermophilic fungi reveals convergent evolutionary adaptations and gene losses.</title>
        <authorList>
            <person name="Steindorff A.S."/>
            <person name="Aguilar-Pontes M.V."/>
            <person name="Robinson A.J."/>
            <person name="Andreopoulos B."/>
            <person name="LaButti K."/>
            <person name="Kuo A."/>
            <person name="Mondo S."/>
            <person name="Riley R."/>
            <person name="Otillar R."/>
            <person name="Haridas S."/>
            <person name="Lipzen A."/>
            <person name="Grimwood J."/>
            <person name="Schmutz J."/>
            <person name="Clum A."/>
            <person name="Reid I.D."/>
            <person name="Moisan M.C."/>
            <person name="Butler G."/>
            <person name="Nguyen T.T.M."/>
            <person name="Dewar K."/>
            <person name="Conant G."/>
            <person name="Drula E."/>
            <person name="Henrissat B."/>
            <person name="Hansel C."/>
            <person name="Singer S."/>
            <person name="Hutchinson M.I."/>
            <person name="de Vries R.P."/>
            <person name="Natvig D.O."/>
            <person name="Powell A.J."/>
            <person name="Tsang A."/>
            <person name="Grigoriev I.V."/>
        </authorList>
    </citation>
    <scope>NUCLEOTIDE SEQUENCE [LARGE SCALE GENOMIC DNA]</scope>
    <source>
        <strain evidence="1 2">CBS 494.80</strain>
    </source>
</reference>
<evidence type="ECO:0000313" key="2">
    <source>
        <dbReference type="Proteomes" id="UP001595075"/>
    </source>
</evidence>
<feature type="non-terminal residue" evidence="1">
    <location>
        <position position="106"/>
    </location>
</feature>
<gene>
    <name evidence="1" type="ORF">VTL71DRAFT_14427</name>
</gene>
<organism evidence="1 2">
    <name type="scientific">Oculimacula yallundae</name>
    <dbReference type="NCBI Taxonomy" id="86028"/>
    <lineage>
        <taxon>Eukaryota</taxon>
        <taxon>Fungi</taxon>
        <taxon>Dikarya</taxon>
        <taxon>Ascomycota</taxon>
        <taxon>Pezizomycotina</taxon>
        <taxon>Leotiomycetes</taxon>
        <taxon>Helotiales</taxon>
        <taxon>Ploettnerulaceae</taxon>
        <taxon>Oculimacula</taxon>
    </lineage>
</organism>